<sequence>MLFLVVCEGREYYNLFEEIPCPNGILDGRDILNEELKKRVLQEFHGLAGVKFCGAAWRPAYGELPQIEIYPLRQLAFAGV</sequence>
<accession>A0A0G1GUE3</accession>
<name>A0A0G1GUE3_UNCKA</name>
<reference evidence="1 2" key="1">
    <citation type="journal article" date="2015" name="Nature">
        <title>rRNA introns, odd ribosomes, and small enigmatic genomes across a large radiation of phyla.</title>
        <authorList>
            <person name="Brown C.T."/>
            <person name="Hug L.A."/>
            <person name="Thomas B.C."/>
            <person name="Sharon I."/>
            <person name="Castelle C.J."/>
            <person name="Singh A."/>
            <person name="Wilkins M.J."/>
            <person name="Williams K.H."/>
            <person name="Banfield J.F."/>
        </authorList>
    </citation>
    <scope>NUCLEOTIDE SEQUENCE [LARGE SCALE GENOMIC DNA]</scope>
</reference>
<gene>
    <name evidence="1" type="ORF">UV89_C0018G0009</name>
</gene>
<organism evidence="1 2">
    <name type="scientific">candidate division WWE3 bacterium GW2011_GWB2_43_22</name>
    <dbReference type="NCBI Taxonomy" id="1619118"/>
    <lineage>
        <taxon>Bacteria</taxon>
        <taxon>Katanobacteria</taxon>
    </lineage>
</organism>
<dbReference type="Proteomes" id="UP000033910">
    <property type="component" value="Unassembled WGS sequence"/>
</dbReference>
<evidence type="ECO:0000313" key="1">
    <source>
        <dbReference type="EMBL" id="KKT10982.1"/>
    </source>
</evidence>
<dbReference type="AlphaFoldDB" id="A0A0G1GUE3"/>
<dbReference type="EMBL" id="LCGF01000018">
    <property type="protein sequence ID" value="KKT10982.1"/>
    <property type="molecule type" value="Genomic_DNA"/>
</dbReference>
<protein>
    <submittedName>
        <fullName evidence="1">Uncharacterized protein</fullName>
    </submittedName>
</protein>
<evidence type="ECO:0000313" key="2">
    <source>
        <dbReference type="Proteomes" id="UP000033910"/>
    </source>
</evidence>
<proteinExistence type="predicted"/>
<comment type="caution">
    <text evidence="1">The sequence shown here is derived from an EMBL/GenBank/DDBJ whole genome shotgun (WGS) entry which is preliminary data.</text>
</comment>